<feature type="domain" description="KH type-2" evidence="10">
    <location>
        <begin position="39"/>
        <end position="110"/>
    </location>
</feature>
<evidence type="ECO:0000256" key="5">
    <source>
        <dbReference type="ARBA" id="ARBA00023274"/>
    </source>
</evidence>
<dbReference type="GO" id="GO:0003735">
    <property type="term" value="F:structural constituent of ribosome"/>
    <property type="evidence" value="ECO:0007669"/>
    <property type="project" value="InterPro"/>
</dbReference>
<evidence type="ECO:0000256" key="6">
    <source>
        <dbReference type="ARBA" id="ARBA00024998"/>
    </source>
</evidence>
<dbReference type="CDD" id="cd02412">
    <property type="entry name" value="KH-II_30S_S3"/>
    <property type="match status" value="1"/>
</dbReference>
<organism evidence="11 12">
    <name type="scientific">Candidatus Uhrbacteria bacterium RIFCSPLOWO2_01_FULL_47_25</name>
    <dbReference type="NCBI Taxonomy" id="1802402"/>
    <lineage>
        <taxon>Bacteria</taxon>
        <taxon>Candidatus Uhriibacteriota</taxon>
    </lineage>
</organism>
<evidence type="ECO:0000313" key="12">
    <source>
        <dbReference type="Proteomes" id="UP000176846"/>
    </source>
</evidence>
<comment type="subunit">
    <text evidence="8">Part of the 30S ribosomal subunit. Forms a tight complex with proteins S10 and S14.</text>
</comment>
<evidence type="ECO:0000256" key="4">
    <source>
        <dbReference type="ARBA" id="ARBA00022980"/>
    </source>
</evidence>
<name>A0A1F7UWX6_9BACT</name>
<keyword evidence="5 8" id="KW-0687">Ribonucleoprotein</keyword>
<dbReference type="InterPro" id="IPR036419">
    <property type="entry name" value="Ribosomal_S3_C_sf"/>
</dbReference>
<dbReference type="InterPro" id="IPR005704">
    <property type="entry name" value="Ribosomal_uS3_bac-typ"/>
</dbReference>
<dbReference type="Gene3D" id="3.30.1140.32">
    <property type="entry name" value="Ribosomal protein S3, C-terminal domain"/>
    <property type="match status" value="1"/>
</dbReference>
<comment type="similarity">
    <text evidence="1 8 9">Belongs to the universal ribosomal protein uS3 family.</text>
</comment>
<proteinExistence type="inferred from homology"/>
<evidence type="ECO:0000256" key="2">
    <source>
        <dbReference type="ARBA" id="ARBA00022730"/>
    </source>
</evidence>
<dbReference type="NCBIfam" id="TIGR01009">
    <property type="entry name" value="rpsC_bact"/>
    <property type="match status" value="1"/>
</dbReference>
<dbReference type="PANTHER" id="PTHR11760">
    <property type="entry name" value="30S/40S RIBOSOMAL PROTEIN S3"/>
    <property type="match status" value="1"/>
</dbReference>
<dbReference type="AlphaFoldDB" id="A0A1F7UWX6"/>
<evidence type="ECO:0000256" key="8">
    <source>
        <dbReference type="HAMAP-Rule" id="MF_01309"/>
    </source>
</evidence>
<dbReference type="InterPro" id="IPR004087">
    <property type="entry name" value="KH_dom"/>
</dbReference>
<dbReference type="SUPFAM" id="SSF54814">
    <property type="entry name" value="Prokaryotic type KH domain (KH-domain type II)"/>
    <property type="match status" value="1"/>
</dbReference>
<dbReference type="Proteomes" id="UP000176846">
    <property type="component" value="Unassembled WGS sequence"/>
</dbReference>
<dbReference type="EMBL" id="MGEK01000007">
    <property type="protein sequence ID" value="OGL82802.1"/>
    <property type="molecule type" value="Genomic_DNA"/>
</dbReference>
<dbReference type="InterPro" id="IPR057258">
    <property type="entry name" value="Ribosomal_uS3"/>
</dbReference>
<gene>
    <name evidence="8" type="primary">rpsC</name>
    <name evidence="11" type="ORF">A2936_01915</name>
</gene>
<dbReference type="Pfam" id="PF00189">
    <property type="entry name" value="Ribosomal_S3_C"/>
    <property type="match status" value="1"/>
</dbReference>
<evidence type="ECO:0000259" key="10">
    <source>
        <dbReference type="PROSITE" id="PS50823"/>
    </source>
</evidence>
<dbReference type="PANTHER" id="PTHR11760:SF19">
    <property type="entry name" value="SMALL RIBOSOMAL SUBUNIT PROTEIN US3C"/>
    <property type="match status" value="1"/>
</dbReference>
<dbReference type="InterPro" id="IPR001351">
    <property type="entry name" value="Ribosomal_uS3_C"/>
</dbReference>
<comment type="caution">
    <text evidence="11">The sequence shown here is derived from an EMBL/GenBank/DDBJ whole genome shotgun (WGS) entry which is preliminary data.</text>
</comment>
<evidence type="ECO:0000313" key="11">
    <source>
        <dbReference type="EMBL" id="OGL82802.1"/>
    </source>
</evidence>
<comment type="function">
    <text evidence="6 8">Binds the lower part of the 30S subunit head. Binds mRNA in the 70S ribosome, positioning it for translation.</text>
</comment>
<dbReference type="PROSITE" id="PS50823">
    <property type="entry name" value="KH_TYPE_2"/>
    <property type="match status" value="1"/>
</dbReference>
<dbReference type="GO" id="GO:0019843">
    <property type="term" value="F:rRNA binding"/>
    <property type="evidence" value="ECO:0007669"/>
    <property type="project" value="UniProtKB-UniRule"/>
</dbReference>
<dbReference type="GO" id="GO:0006412">
    <property type="term" value="P:translation"/>
    <property type="evidence" value="ECO:0007669"/>
    <property type="project" value="UniProtKB-UniRule"/>
</dbReference>
<dbReference type="Gene3D" id="3.30.300.20">
    <property type="match status" value="1"/>
</dbReference>
<dbReference type="InterPro" id="IPR004044">
    <property type="entry name" value="KH_dom_type_2"/>
</dbReference>
<dbReference type="SMART" id="SM00322">
    <property type="entry name" value="KH"/>
    <property type="match status" value="1"/>
</dbReference>
<dbReference type="HAMAP" id="MF_01309_B">
    <property type="entry name" value="Ribosomal_uS3_B"/>
    <property type="match status" value="1"/>
</dbReference>
<dbReference type="InterPro" id="IPR009019">
    <property type="entry name" value="KH_sf_prok-type"/>
</dbReference>
<evidence type="ECO:0000256" key="9">
    <source>
        <dbReference type="RuleBase" id="RU003624"/>
    </source>
</evidence>
<dbReference type="PROSITE" id="PS00548">
    <property type="entry name" value="RIBOSOMAL_S3"/>
    <property type="match status" value="1"/>
</dbReference>
<keyword evidence="4 8" id="KW-0689">Ribosomal protein</keyword>
<dbReference type="SUPFAM" id="SSF54821">
    <property type="entry name" value="Ribosomal protein S3 C-terminal domain"/>
    <property type="match status" value="1"/>
</dbReference>
<dbReference type="InterPro" id="IPR015946">
    <property type="entry name" value="KH_dom-like_a/b"/>
</dbReference>
<dbReference type="FunFam" id="3.30.300.20:FF:000001">
    <property type="entry name" value="30S ribosomal protein S3"/>
    <property type="match status" value="1"/>
</dbReference>
<dbReference type="GO" id="GO:0022627">
    <property type="term" value="C:cytosolic small ribosomal subunit"/>
    <property type="evidence" value="ECO:0007669"/>
    <property type="project" value="TreeGrafter"/>
</dbReference>
<protein>
    <recommendedName>
        <fullName evidence="7 8">Small ribosomal subunit protein uS3</fullName>
    </recommendedName>
</protein>
<keyword evidence="3 8" id="KW-0694">RNA-binding</keyword>
<evidence type="ECO:0000256" key="7">
    <source>
        <dbReference type="ARBA" id="ARBA00035257"/>
    </source>
</evidence>
<dbReference type="GO" id="GO:0003729">
    <property type="term" value="F:mRNA binding"/>
    <property type="evidence" value="ECO:0007669"/>
    <property type="project" value="UniProtKB-UniRule"/>
</dbReference>
<keyword evidence="2 8" id="KW-0699">rRNA-binding</keyword>
<dbReference type="InterPro" id="IPR018280">
    <property type="entry name" value="Ribosomal_uS3_CS"/>
</dbReference>
<sequence>MGQKVHPTGFRLGGIYTWSSRWFAKHGSYRAALKQDILIRKFLQKRLKDASVSKVDIERSASAITVNIFTAKPGVIIGRGGQGVEALRKELKQFLLDPKVVVTLNIQEVDKPNLSAMLVVQAIVTDIEKRIPFRRAMRQALARLIKASAEGAKINISGRLDGAEIARTEKIAHGKIPLHTIRANIEYARGAARTTYGTVGVKVWIYKGEIYDQGNVLVSTQAANLASNTRRRRSVGVGQLNDQKA</sequence>
<dbReference type="Pfam" id="PF07650">
    <property type="entry name" value="KH_2"/>
    <property type="match status" value="1"/>
</dbReference>
<accession>A0A1F7UWX6</accession>
<evidence type="ECO:0000256" key="1">
    <source>
        <dbReference type="ARBA" id="ARBA00010761"/>
    </source>
</evidence>
<evidence type="ECO:0000256" key="3">
    <source>
        <dbReference type="ARBA" id="ARBA00022884"/>
    </source>
</evidence>
<reference evidence="11 12" key="1">
    <citation type="journal article" date="2016" name="Nat. Commun.">
        <title>Thousands of microbial genomes shed light on interconnected biogeochemical processes in an aquifer system.</title>
        <authorList>
            <person name="Anantharaman K."/>
            <person name="Brown C.T."/>
            <person name="Hug L.A."/>
            <person name="Sharon I."/>
            <person name="Castelle C.J."/>
            <person name="Probst A.J."/>
            <person name="Thomas B.C."/>
            <person name="Singh A."/>
            <person name="Wilkins M.J."/>
            <person name="Karaoz U."/>
            <person name="Brodie E.L."/>
            <person name="Williams K.H."/>
            <person name="Hubbard S.S."/>
            <person name="Banfield J.F."/>
        </authorList>
    </citation>
    <scope>NUCLEOTIDE SEQUENCE [LARGE SCALE GENOMIC DNA]</scope>
</reference>